<reference evidence="4" key="1">
    <citation type="submission" date="2017-01" db="EMBL/GenBank/DDBJ databases">
        <title>Comparative genomics of anhydrobiosis in the tardigrade Hypsibius dujardini.</title>
        <authorList>
            <person name="Yoshida Y."/>
            <person name="Koutsovoulos G."/>
            <person name="Laetsch D."/>
            <person name="Stevens L."/>
            <person name="Kumar S."/>
            <person name="Horikawa D."/>
            <person name="Ishino K."/>
            <person name="Komine S."/>
            <person name="Tomita M."/>
            <person name="Blaxter M."/>
            <person name="Arakawa K."/>
        </authorList>
    </citation>
    <scope>NUCLEOTIDE SEQUENCE [LARGE SCALE GENOMIC DNA]</scope>
    <source>
        <strain evidence="4">Z151</strain>
    </source>
</reference>
<dbReference type="Proteomes" id="UP000192578">
    <property type="component" value="Unassembled WGS sequence"/>
</dbReference>
<evidence type="ECO:0000313" key="3">
    <source>
        <dbReference type="EMBL" id="OQV22690.1"/>
    </source>
</evidence>
<protein>
    <recommendedName>
        <fullName evidence="5">DUF19 domain-containing protein</fullName>
    </recommendedName>
</protein>
<evidence type="ECO:0000256" key="2">
    <source>
        <dbReference type="SAM" id="SignalP"/>
    </source>
</evidence>
<proteinExistence type="predicted"/>
<dbReference type="OrthoDB" id="10051804at2759"/>
<dbReference type="AlphaFoldDB" id="A0A1W0X5R7"/>
<evidence type="ECO:0000313" key="4">
    <source>
        <dbReference type="Proteomes" id="UP000192578"/>
    </source>
</evidence>
<gene>
    <name evidence="3" type="ORF">BV898_03519</name>
</gene>
<keyword evidence="2" id="KW-0732">Signal</keyword>
<feature type="chain" id="PRO_5013320456" description="DUF19 domain-containing protein" evidence="2">
    <location>
        <begin position="19"/>
        <end position="245"/>
    </location>
</feature>
<accession>A0A1W0X5R7</accession>
<organism evidence="3 4">
    <name type="scientific">Hypsibius exemplaris</name>
    <name type="common">Freshwater tardigrade</name>
    <dbReference type="NCBI Taxonomy" id="2072580"/>
    <lineage>
        <taxon>Eukaryota</taxon>
        <taxon>Metazoa</taxon>
        <taxon>Ecdysozoa</taxon>
        <taxon>Tardigrada</taxon>
        <taxon>Eutardigrada</taxon>
        <taxon>Parachela</taxon>
        <taxon>Hypsibioidea</taxon>
        <taxon>Hypsibiidae</taxon>
        <taxon>Hypsibius</taxon>
    </lineage>
</organism>
<feature type="region of interest" description="Disordered" evidence="1">
    <location>
        <begin position="42"/>
        <end position="61"/>
    </location>
</feature>
<evidence type="ECO:0000256" key="1">
    <source>
        <dbReference type="SAM" id="MobiDB-lite"/>
    </source>
</evidence>
<evidence type="ECO:0008006" key="5">
    <source>
        <dbReference type="Google" id="ProtNLM"/>
    </source>
</evidence>
<comment type="caution">
    <text evidence="3">The sequence shown here is derived from an EMBL/GenBank/DDBJ whole genome shotgun (WGS) entry which is preliminary data.</text>
</comment>
<feature type="signal peptide" evidence="2">
    <location>
        <begin position="1"/>
        <end position="18"/>
    </location>
</feature>
<sequence length="245" mass="28004">MHCLVYFVLLVVVGLGHARYLDEQTLDLEATDANTLDVQQEEQTVALPTEEKIPEEEEPEDSCEDFPPASCIRHFSPLPGSLQRSPFALRTETDFINICDAYKKALQCFNGFHARCHAENNDARKFIEQMSALLDQCDNQQIRQDVIASLECGRRMSAVHERCIRETRFVPQLKDLSSERMLRGDENSIRDLCCGMKYHKICYMDQVLERCGQPALEANLRLESVIMRGFTCEAFSSSDCPTIRQ</sequence>
<keyword evidence="4" id="KW-1185">Reference proteome</keyword>
<name>A0A1W0X5R7_HYPEX</name>
<dbReference type="EMBL" id="MTYJ01000016">
    <property type="protein sequence ID" value="OQV22690.1"/>
    <property type="molecule type" value="Genomic_DNA"/>
</dbReference>